<dbReference type="AlphaFoldDB" id="A0A6A5W957"/>
<sequence>MHSLTTILFSSAILSLAAAAPSPDIWRGCHNDKKFYSCYGNGFRGCCSVDPCNLSTCPDVVTPSATPSAAPSCTPGKHRAYLPDTYAIFPDKPNDWRNQSSTYHVSQALNGENKRDTLLRFKLPAAAKNCGLSWQQPLQGSNFAYFNTGFVEIYDVKNYKSGVTGNADFTFWPEMPKYDEHSSGAGYCAEEVLFWTSLVGSPKGAEGSVVMGQSGEVGKENGWYLSYEC</sequence>
<evidence type="ECO:0000313" key="3">
    <source>
        <dbReference type="Proteomes" id="UP000799779"/>
    </source>
</evidence>
<dbReference type="EMBL" id="ML977604">
    <property type="protein sequence ID" value="KAF1998450.1"/>
    <property type="molecule type" value="Genomic_DNA"/>
</dbReference>
<proteinExistence type="predicted"/>
<accession>A0A6A5W957</accession>
<dbReference type="Proteomes" id="UP000799779">
    <property type="component" value="Unassembled WGS sequence"/>
</dbReference>
<evidence type="ECO:0000313" key="2">
    <source>
        <dbReference type="EMBL" id="KAF1998450.1"/>
    </source>
</evidence>
<keyword evidence="1" id="KW-0732">Signal</keyword>
<evidence type="ECO:0000256" key="1">
    <source>
        <dbReference type="SAM" id="SignalP"/>
    </source>
</evidence>
<organism evidence="2 3">
    <name type="scientific">Amniculicola lignicola CBS 123094</name>
    <dbReference type="NCBI Taxonomy" id="1392246"/>
    <lineage>
        <taxon>Eukaryota</taxon>
        <taxon>Fungi</taxon>
        <taxon>Dikarya</taxon>
        <taxon>Ascomycota</taxon>
        <taxon>Pezizomycotina</taxon>
        <taxon>Dothideomycetes</taxon>
        <taxon>Pleosporomycetidae</taxon>
        <taxon>Pleosporales</taxon>
        <taxon>Amniculicolaceae</taxon>
        <taxon>Amniculicola</taxon>
    </lineage>
</organism>
<gene>
    <name evidence="2" type="ORF">P154DRAFT_439203</name>
</gene>
<name>A0A6A5W957_9PLEO</name>
<protein>
    <submittedName>
        <fullName evidence="2">Uncharacterized protein</fullName>
    </submittedName>
</protein>
<feature type="chain" id="PRO_5025493866" evidence="1">
    <location>
        <begin position="20"/>
        <end position="229"/>
    </location>
</feature>
<dbReference type="OrthoDB" id="3692311at2759"/>
<feature type="signal peptide" evidence="1">
    <location>
        <begin position="1"/>
        <end position="19"/>
    </location>
</feature>
<reference evidence="2" key="1">
    <citation type="journal article" date="2020" name="Stud. Mycol.">
        <title>101 Dothideomycetes genomes: a test case for predicting lifestyles and emergence of pathogens.</title>
        <authorList>
            <person name="Haridas S."/>
            <person name="Albert R."/>
            <person name="Binder M."/>
            <person name="Bloem J."/>
            <person name="Labutti K."/>
            <person name="Salamov A."/>
            <person name="Andreopoulos B."/>
            <person name="Baker S."/>
            <person name="Barry K."/>
            <person name="Bills G."/>
            <person name="Bluhm B."/>
            <person name="Cannon C."/>
            <person name="Castanera R."/>
            <person name="Culley D."/>
            <person name="Daum C."/>
            <person name="Ezra D."/>
            <person name="Gonzalez J."/>
            <person name="Henrissat B."/>
            <person name="Kuo A."/>
            <person name="Liang C."/>
            <person name="Lipzen A."/>
            <person name="Lutzoni F."/>
            <person name="Magnuson J."/>
            <person name="Mondo S."/>
            <person name="Nolan M."/>
            <person name="Ohm R."/>
            <person name="Pangilinan J."/>
            <person name="Park H.-J."/>
            <person name="Ramirez L."/>
            <person name="Alfaro M."/>
            <person name="Sun H."/>
            <person name="Tritt A."/>
            <person name="Yoshinaga Y."/>
            <person name="Zwiers L.-H."/>
            <person name="Turgeon B."/>
            <person name="Goodwin S."/>
            <person name="Spatafora J."/>
            <person name="Crous P."/>
            <person name="Grigoriev I."/>
        </authorList>
    </citation>
    <scope>NUCLEOTIDE SEQUENCE</scope>
    <source>
        <strain evidence="2">CBS 123094</strain>
    </source>
</reference>
<keyword evidence="3" id="KW-1185">Reference proteome</keyword>